<name>A0A6P8C8R8_PUNGR</name>
<dbReference type="RefSeq" id="XP_031378081.1">
    <property type="nucleotide sequence ID" value="XM_031522221.1"/>
</dbReference>
<sequence length="301" mass="33795">MLRLLHPFAWLLPQRARLPFTEAFPSSPPVSTFNLSTTHSGTSGSSSSIYTARASGGQGSSSTQNLKREESGGIYDFGEDEDEEGEEDEFSSRSGFKGREDERNYDKDPEFADILGSCLDDPQKALTKMEDRLRKKRNKILHAKTGSALPMKVKFNKFDFSNSYIWFEFYNALMEKDISLICDTIRSWHIVGRLGGCNSMNMQLSQSSLDKRPNYDAIQGANVTPTTFYNIGDLEIQDNLARIWVDIGTSEPLLLDVLINALIQMSSDYVGIKQLVFGGSEFETWKENLTSEDAGYSTHKI</sequence>
<reference evidence="2" key="1">
    <citation type="journal article" date="2020" name="Plant Biotechnol. J.">
        <title>The pomegranate (Punica granatum L.) draft genome dissects genetic divergence between soft- and hard-seeded cultivars.</title>
        <authorList>
            <person name="Luo X."/>
            <person name="Li H."/>
            <person name="Wu Z."/>
            <person name="Yao W."/>
            <person name="Zhao P."/>
            <person name="Cao D."/>
            <person name="Yu H."/>
            <person name="Li K."/>
            <person name="Poudel K."/>
            <person name="Zhao D."/>
            <person name="Zhang F."/>
            <person name="Xia X."/>
            <person name="Chen L."/>
            <person name="Wang Q."/>
            <person name="Jing D."/>
            <person name="Cao S."/>
        </authorList>
    </citation>
    <scope>NUCLEOTIDE SEQUENCE [LARGE SCALE GENOMIC DNA]</scope>
    <source>
        <strain evidence="2">cv. Tunisia</strain>
    </source>
</reference>
<evidence type="ECO:0000313" key="2">
    <source>
        <dbReference type="Proteomes" id="UP000515151"/>
    </source>
</evidence>
<organism evidence="2 3">
    <name type="scientific">Punica granatum</name>
    <name type="common">Pomegranate</name>
    <dbReference type="NCBI Taxonomy" id="22663"/>
    <lineage>
        <taxon>Eukaryota</taxon>
        <taxon>Viridiplantae</taxon>
        <taxon>Streptophyta</taxon>
        <taxon>Embryophyta</taxon>
        <taxon>Tracheophyta</taxon>
        <taxon>Spermatophyta</taxon>
        <taxon>Magnoliopsida</taxon>
        <taxon>eudicotyledons</taxon>
        <taxon>Gunneridae</taxon>
        <taxon>Pentapetalae</taxon>
        <taxon>rosids</taxon>
        <taxon>malvids</taxon>
        <taxon>Myrtales</taxon>
        <taxon>Lythraceae</taxon>
        <taxon>Punica</taxon>
    </lineage>
</organism>
<dbReference type="AlphaFoldDB" id="A0A6P8C8R8"/>
<evidence type="ECO:0000256" key="1">
    <source>
        <dbReference type="SAM" id="MobiDB-lite"/>
    </source>
</evidence>
<feature type="compositionally biased region" description="Low complexity" evidence="1">
    <location>
        <begin position="36"/>
        <end position="48"/>
    </location>
</feature>
<protein>
    <submittedName>
        <fullName evidence="3">Uncharacterized protein LOC116193499</fullName>
    </submittedName>
</protein>
<dbReference type="PANTHER" id="PTHR46737:SF3">
    <property type="entry name" value="OXIDOREDUCTASE_TRANSITION METAL ION-BINDING PROTEIN (DUF3531)"/>
    <property type="match status" value="1"/>
</dbReference>
<dbReference type="OrthoDB" id="2014339at2759"/>
<evidence type="ECO:0000313" key="3">
    <source>
        <dbReference type="RefSeq" id="XP_031378081.1"/>
    </source>
</evidence>
<dbReference type="Proteomes" id="UP000515151">
    <property type="component" value="Chromosome 2"/>
</dbReference>
<accession>A0A6P8C8R8</accession>
<feature type="compositionally biased region" description="Acidic residues" evidence="1">
    <location>
        <begin position="77"/>
        <end position="89"/>
    </location>
</feature>
<reference evidence="3" key="2">
    <citation type="submission" date="2025-08" db="UniProtKB">
        <authorList>
            <consortium name="RefSeq"/>
        </authorList>
    </citation>
    <scope>IDENTIFICATION</scope>
    <source>
        <tissue evidence="3">Leaf</tissue>
    </source>
</reference>
<dbReference type="Pfam" id="PF12049">
    <property type="entry name" value="DUF3531"/>
    <property type="match status" value="1"/>
</dbReference>
<feature type="region of interest" description="Disordered" evidence="1">
    <location>
        <begin position="26"/>
        <end position="104"/>
    </location>
</feature>
<proteinExistence type="predicted"/>
<dbReference type="PANTHER" id="PTHR46737">
    <property type="entry name" value="OS02G0827600 PROTEIN"/>
    <property type="match status" value="1"/>
</dbReference>
<keyword evidence="2" id="KW-1185">Reference proteome</keyword>
<dbReference type="InterPro" id="IPR021920">
    <property type="entry name" value="DUF3531"/>
</dbReference>
<gene>
    <name evidence="3" type="primary">LOC116193499</name>
</gene>
<dbReference type="GeneID" id="116193499"/>